<sequence length="45" mass="5255">MYLFLCSPVEVEEEKALEDILSNKASILLKNISTKWVADYTKEYE</sequence>
<name>A0A2P2PXI7_RHIMU</name>
<reference evidence="1" key="1">
    <citation type="submission" date="2018-02" db="EMBL/GenBank/DDBJ databases">
        <title>Rhizophora mucronata_Transcriptome.</title>
        <authorList>
            <person name="Meera S.P."/>
            <person name="Sreeshan A."/>
            <person name="Augustine A."/>
        </authorList>
    </citation>
    <scope>NUCLEOTIDE SEQUENCE</scope>
    <source>
        <tissue evidence="1">Leaf</tissue>
    </source>
</reference>
<protein>
    <submittedName>
        <fullName evidence="1">Uncharacterized protein</fullName>
    </submittedName>
</protein>
<dbReference type="AlphaFoldDB" id="A0A2P2PXI7"/>
<evidence type="ECO:0000313" key="1">
    <source>
        <dbReference type="EMBL" id="MBX59454.1"/>
    </source>
</evidence>
<proteinExistence type="predicted"/>
<organism evidence="1">
    <name type="scientific">Rhizophora mucronata</name>
    <name type="common">Asiatic mangrove</name>
    <dbReference type="NCBI Taxonomy" id="61149"/>
    <lineage>
        <taxon>Eukaryota</taxon>
        <taxon>Viridiplantae</taxon>
        <taxon>Streptophyta</taxon>
        <taxon>Embryophyta</taxon>
        <taxon>Tracheophyta</taxon>
        <taxon>Spermatophyta</taxon>
        <taxon>Magnoliopsida</taxon>
        <taxon>eudicotyledons</taxon>
        <taxon>Gunneridae</taxon>
        <taxon>Pentapetalae</taxon>
        <taxon>rosids</taxon>
        <taxon>fabids</taxon>
        <taxon>Malpighiales</taxon>
        <taxon>Rhizophoraceae</taxon>
        <taxon>Rhizophora</taxon>
    </lineage>
</organism>
<accession>A0A2P2PXI7</accession>
<dbReference type="EMBL" id="GGEC01078970">
    <property type="protein sequence ID" value="MBX59454.1"/>
    <property type="molecule type" value="Transcribed_RNA"/>
</dbReference>